<organism evidence="6 7">
    <name type="scientific">Vibrio phage vB_VpS_PG07</name>
    <dbReference type="NCBI Taxonomy" id="2301664"/>
    <lineage>
        <taxon>Viruses</taxon>
        <taxon>Duplodnaviria</taxon>
        <taxon>Heunggongvirae</taxon>
        <taxon>Uroviricota</taxon>
        <taxon>Caudoviricetes</taxon>
        <taxon>Demerecviridae</taxon>
        <taxon>Pogseptimavirus</taxon>
        <taxon>Pogseptimavirus PG07</taxon>
    </lineage>
</organism>
<protein>
    <recommendedName>
        <fullName evidence="4">Flap endonuclease</fullName>
        <shortName evidence="4">FEN</shortName>
        <ecNumber evidence="4">3.1.11.-</ecNumber>
    </recommendedName>
    <alternativeName>
        <fullName evidence="4">5'-3' exonuclease</fullName>
    </alternativeName>
    <alternativeName>
        <fullName evidence="4">Exodeoxyribonuclease</fullName>
        <ecNumber evidence="4">3.1.11.3</ecNumber>
    </alternativeName>
</protein>
<dbReference type="HAMAP" id="MF_04140">
    <property type="entry name" value="FEN_T5"/>
    <property type="match status" value="1"/>
</dbReference>
<dbReference type="InterPro" id="IPR008918">
    <property type="entry name" value="HhH2"/>
</dbReference>
<dbReference type="SUPFAM" id="SSF47807">
    <property type="entry name" value="5' to 3' exonuclease, C-terminal subdomain"/>
    <property type="match status" value="1"/>
</dbReference>
<dbReference type="InterPro" id="IPR038969">
    <property type="entry name" value="FEN"/>
</dbReference>
<dbReference type="Pfam" id="PF02739">
    <property type="entry name" value="5_3_exonuc_N"/>
    <property type="match status" value="1"/>
</dbReference>
<accession>A0A385E4P9</accession>
<dbReference type="InterPro" id="IPR002421">
    <property type="entry name" value="5-3_exonuclease"/>
</dbReference>
<keyword evidence="4" id="KW-0269">Exonuclease</keyword>
<keyword evidence="7" id="KW-1185">Reference proteome</keyword>
<dbReference type="GO" id="GO:0051908">
    <property type="term" value="F:double-stranded DNA 5'-3' DNA exonuclease activity"/>
    <property type="evidence" value="ECO:0007669"/>
    <property type="project" value="UniProtKB-EC"/>
</dbReference>
<name>A0A385E4P9_9CAUD</name>
<comment type="domain">
    <text evidence="4">Three alpha-helices form a helical arch which forms a hole in the protein and through which the 5' flap of the scissile ssDNA is threaded.</text>
</comment>
<dbReference type="KEGG" id="vg:54999471"/>
<feature type="binding site" evidence="4">
    <location>
        <position position="125"/>
    </location>
    <ligand>
        <name>Mg(2+)</name>
        <dbReference type="ChEBI" id="CHEBI:18420"/>
        <label>1</label>
        <note>catalytic</note>
    </ligand>
</feature>
<feature type="binding site" evidence="4">
    <location>
        <position position="125"/>
    </location>
    <ligand>
        <name>Mg(2+)</name>
        <dbReference type="ChEBI" id="CHEBI:18420"/>
        <label>2</label>
        <note>catalytic</note>
    </ligand>
</feature>
<dbReference type="SUPFAM" id="SSF88723">
    <property type="entry name" value="PIN domain-like"/>
    <property type="match status" value="1"/>
</dbReference>
<comment type="caution">
    <text evidence="4">Lacks conserved residue(s) required for the propagation of feature annotation.</text>
</comment>
<keyword evidence="4" id="KW-0479">Metal-binding</keyword>
<feature type="binding site" evidence="4">
    <location>
        <position position="150"/>
    </location>
    <ligand>
        <name>Mg(2+)</name>
        <dbReference type="ChEBI" id="CHEBI:18420"/>
        <label>3</label>
    </ligand>
</feature>
<dbReference type="InterPro" id="IPR043666">
    <property type="entry name" value="FEN_D15-like"/>
</dbReference>
<dbReference type="Proteomes" id="UP000263435">
    <property type="component" value="Segment"/>
</dbReference>
<sequence length="304" mass="35152">MMQGWELPKKDERKTGKNLLIVDGFNLAFRWKHKGQSEFATDYLKTVNSLAKSYSCEDIVVLSDHKGSYHRKELYEGYKGNRDYSKQTEQEKEAAMEFFAGFDRTIDLITRSSMHLVRFTGIEADDFAAYLVMGLEGVYDNIWLISTDKDWDELLSPKVHRFSYASRKEFFFNNGEEGCNFFDEHACDNPEQYVLMKCLKGDLSDGIRGVEGIGDKRAYSIIRNYDSLYELIDDLPLPGKQKYIQNLNASEEILERNLMLMDLKTFSPEIIAENPEALEYVDNLIDTLTNQIHDSIDVEDISEL</sequence>
<dbReference type="RefSeq" id="YP_009808568.1">
    <property type="nucleotide sequence ID" value="NC_048041.1"/>
</dbReference>
<dbReference type="EC" id="3.1.11.3" evidence="4"/>
<dbReference type="EMBL" id="MH645904">
    <property type="protein sequence ID" value="AXQ66746.1"/>
    <property type="molecule type" value="Genomic_DNA"/>
</dbReference>
<feature type="binding site" evidence="4">
    <location>
        <position position="213"/>
    </location>
    <ligand>
        <name>K(+)</name>
        <dbReference type="ChEBI" id="CHEBI:29103"/>
    </ligand>
</feature>
<dbReference type="InterPro" id="IPR020045">
    <property type="entry name" value="DNA_polI_H3TH"/>
</dbReference>
<evidence type="ECO:0000259" key="5">
    <source>
        <dbReference type="SMART" id="SM00475"/>
    </source>
</evidence>
<keyword evidence="4 6" id="KW-0255">Endonuclease</keyword>
<keyword evidence="3 4" id="KW-0238">DNA-binding</keyword>
<feature type="binding site" evidence="4">
    <location>
        <position position="79"/>
    </location>
    <ligand>
        <name>DNA</name>
        <dbReference type="ChEBI" id="CHEBI:16991"/>
    </ligand>
</feature>
<feature type="binding site" evidence="4">
    <location>
        <position position="150"/>
    </location>
    <ligand>
        <name>Mg(2+)</name>
        <dbReference type="ChEBI" id="CHEBI:18420"/>
        <label>2</label>
        <note>catalytic</note>
    </ligand>
</feature>
<comment type="function">
    <text evidence="4">Catalyzes both the 5'-exonucleolytic and structure-specific endonucleolytic hydrolysis of DNA branched nucleic acid molecules and probably plays a role in viral genome replication. Active on flap (branched duplex DNA containing a free single-stranded 5'-end), 5'overhangs and pseudo-Y structures. The substrates require a free, single-stranded 5' end, with endonucleolytic hydrolysis occurring at the junction of double- and single-stranded DNA. This function may be used for example to trim such branched molecules generated by Okazaki fragments synthesis during replication.</text>
</comment>
<evidence type="ECO:0000256" key="3">
    <source>
        <dbReference type="ARBA" id="ARBA00023125"/>
    </source>
</evidence>
<keyword evidence="4" id="KW-0460">Magnesium</keyword>
<keyword evidence="4" id="KW-0630">Potassium</keyword>
<dbReference type="InterPro" id="IPR036279">
    <property type="entry name" value="5-3_exonuclease_C_sf"/>
</dbReference>
<dbReference type="InterPro" id="IPR029060">
    <property type="entry name" value="PIN-like_dom_sf"/>
</dbReference>
<dbReference type="Pfam" id="PF01367">
    <property type="entry name" value="5_3_exonuc"/>
    <property type="match status" value="1"/>
</dbReference>
<dbReference type="GO" id="GO:0003677">
    <property type="term" value="F:DNA binding"/>
    <property type="evidence" value="ECO:0007669"/>
    <property type="project" value="UniProtKB-UniRule"/>
</dbReference>
<keyword evidence="1 4" id="KW-0540">Nuclease</keyword>
<dbReference type="GO" id="GO:0046872">
    <property type="term" value="F:metal ion binding"/>
    <property type="evidence" value="ECO:0007669"/>
    <property type="project" value="UniProtKB-UniRule"/>
</dbReference>
<evidence type="ECO:0000256" key="2">
    <source>
        <dbReference type="ARBA" id="ARBA00022801"/>
    </source>
</evidence>
<dbReference type="GeneID" id="54999471"/>
<feature type="binding site" evidence="4">
    <location>
        <position position="148"/>
    </location>
    <ligand>
        <name>Mg(2+)</name>
        <dbReference type="ChEBI" id="CHEBI:18420"/>
        <label>2</label>
        <note>catalytic</note>
    </ligand>
</feature>
<dbReference type="PANTHER" id="PTHR42646">
    <property type="entry name" value="FLAP ENDONUCLEASE XNI"/>
    <property type="match status" value="1"/>
</dbReference>
<feature type="binding site" evidence="4">
    <location>
        <position position="210"/>
    </location>
    <ligand>
        <name>K(+)</name>
        <dbReference type="ChEBI" id="CHEBI:29103"/>
    </ligand>
</feature>
<dbReference type="GO" id="GO:0039693">
    <property type="term" value="P:viral DNA genome replication"/>
    <property type="evidence" value="ECO:0007669"/>
    <property type="project" value="UniProtKB-UniRule"/>
</dbReference>
<keyword evidence="4" id="KW-1194">Viral DNA replication</keyword>
<feature type="chain" id="PRO_5026396906" description="Flap endonuclease" evidence="4">
    <location>
        <begin position="1"/>
        <end position="304"/>
    </location>
</feature>
<feature type="binding site" evidence="4">
    <location>
        <position position="202"/>
    </location>
    <ligand>
        <name>Mg(2+)</name>
        <dbReference type="ChEBI" id="CHEBI:18420"/>
        <label>3</label>
    </ligand>
</feature>
<feature type="region of interest" description="DNA-binding; H3TH" evidence="4">
    <location>
        <begin position="189"/>
        <end position="225"/>
    </location>
</feature>
<keyword evidence="4" id="KW-0235">DNA replication</keyword>
<dbReference type="GO" id="GO:0033567">
    <property type="term" value="P:DNA replication, Okazaki fragment processing"/>
    <property type="evidence" value="ECO:0007669"/>
    <property type="project" value="UniProtKB-UniRule"/>
</dbReference>
<keyword evidence="4" id="KW-0244">Early protein</keyword>
<evidence type="ECO:0000256" key="1">
    <source>
        <dbReference type="ARBA" id="ARBA00022722"/>
    </source>
</evidence>
<keyword evidence="2 4" id="KW-0378">Hydrolase</keyword>
<evidence type="ECO:0000256" key="4">
    <source>
        <dbReference type="HAMAP-Rule" id="MF_04140"/>
    </source>
</evidence>
<dbReference type="SMART" id="SM00279">
    <property type="entry name" value="HhH2"/>
    <property type="match status" value="1"/>
</dbReference>
<dbReference type="CDD" id="cd09899">
    <property type="entry name" value="H3TH_T4-like"/>
    <property type="match status" value="1"/>
</dbReference>
<evidence type="ECO:0000313" key="6">
    <source>
        <dbReference type="EMBL" id="AXQ66746.1"/>
    </source>
</evidence>
<comment type="catalytic activity">
    <reaction evidence="4">
        <text>Exonucleolytic cleavage in the 5'- to 3'-direction to yield nucleoside 5'-phosphates.</text>
        <dbReference type="EC" id="3.1.11.3"/>
    </reaction>
</comment>
<dbReference type="InterPro" id="IPR020046">
    <property type="entry name" value="5-3_exonucl_a-hlix_arch_N"/>
</dbReference>
<dbReference type="PANTHER" id="PTHR42646:SF4">
    <property type="entry name" value="5'-3' EXONUCLEASE FAMILY PROTEIN"/>
    <property type="match status" value="1"/>
</dbReference>
<dbReference type="EC" id="3.1.11.-" evidence="4"/>
<proteinExistence type="inferred from homology"/>
<reference evidence="6 7" key="1">
    <citation type="submission" date="2018-07" db="EMBL/GenBank/DDBJ databases">
        <title>Sequencing of PG07.</title>
        <authorList>
            <person name="Ding T."/>
        </authorList>
    </citation>
    <scope>NUCLEOTIDE SEQUENCE [LARGE SCALE GENOMIC DNA]</scope>
</reference>
<evidence type="ECO:0000313" key="7">
    <source>
        <dbReference type="Proteomes" id="UP000263435"/>
    </source>
</evidence>
<dbReference type="Gene3D" id="3.40.50.1010">
    <property type="entry name" value="5'-nuclease"/>
    <property type="match status" value="1"/>
</dbReference>
<comment type="cofactor">
    <cofactor evidence="4">
        <name>Mg(2+)</name>
        <dbReference type="ChEBI" id="CHEBI:18420"/>
    </cofactor>
    <cofactor evidence="4">
        <name>K(+)</name>
        <dbReference type="ChEBI" id="CHEBI:29103"/>
    </cofactor>
    <text evidence="4">Binds divalent metal cations, probably Mg(2+). In vitro low metal concentrations selectively stimulate the endonuclease reaction. Endonuclease activity is suggested to require only the first cation, whereas exonuclease activity is suggested to require binding of both. High pH favors the exonuclase activity whereas low pH favors the endonuclease activity. Metal ions enhance substrate binding. K(+) is bound to the H3TH region.</text>
</comment>
<feature type="domain" description="5'-3' exonuclease" evidence="5">
    <location>
        <begin position="17"/>
        <end position="281"/>
    </location>
</feature>
<dbReference type="SMART" id="SM00475">
    <property type="entry name" value="53EXOc"/>
    <property type="match status" value="1"/>
</dbReference>
<dbReference type="GO" id="GO:0017108">
    <property type="term" value="F:5'-flap endonuclease activity"/>
    <property type="evidence" value="ECO:0007669"/>
    <property type="project" value="UniProtKB-UniRule"/>
</dbReference>
<dbReference type="Gene3D" id="1.10.150.20">
    <property type="entry name" value="5' to 3' exonuclease, C-terminal subdomain"/>
    <property type="match status" value="1"/>
</dbReference>